<dbReference type="PANTHER" id="PTHR48225">
    <property type="entry name" value="HORMA DOMAIN-CONTAINING PROTEIN 1"/>
    <property type="match status" value="1"/>
</dbReference>
<dbReference type="SUPFAM" id="SSF57903">
    <property type="entry name" value="FYVE/PHD zinc finger"/>
    <property type="match status" value="1"/>
</dbReference>
<keyword evidence="9" id="KW-1185">Reference proteome</keyword>
<evidence type="ECO:0000256" key="3">
    <source>
        <dbReference type="ARBA" id="ARBA00022454"/>
    </source>
</evidence>
<dbReference type="Proteomes" id="UP000503462">
    <property type="component" value="Chromosome 3"/>
</dbReference>
<dbReference type="AlphaFoldDB" id="A0A6H0XXR9"/>
<name>A0A6H0XXR9_9PEZI</name>
<feature type="region of interest" description="Disordered" evidence="6">
    <location>
        <begin position="600"/>
        <end position="679"/>
    </location>
</feature>
<dbReference type="InterPro" id="IPR013083">
    <property type="entry name" value="Znf_RING/FYVE/PHD"/>
</dbReference>
<dbReference type="InterPro" id="IPR003511">
    <property type="entry name" value="HORMA_dom"/>
</dbReference>
<evidence type="ECO:0000313" key="8">
    <source>
        <dbReference type="EMBL" id="QIW99460.1"/>
    </source>
</evidence>
<dbReference type="SUPFAM" id="SSF56019">
    <property type="entry name" value="The spindle assembly checkpoint protein mad2"/>
    <property type="match status" value="1"/>
</dbReference>
<dbReference type="EMBL" id="CP051141">
    <property type="protein sequence ID" value="QIW99460.1"/>
    <property type="molecule type" value="Genomic_DNA"/>
</dbReference>
<dbReference type="Pfam" id="PF20826">
    <property type="entry name" value="PHD_5"/>
    <property type="match status" value="1"/>
</dbReference>
<dbReference type="Gene3D" id="3.30.40.10">
    <property type="entry name" value="Zinc/RING finger domain, C3HC4 (zinc finger)"/>
    <property type="match status" value="1"/>
</dbReference>
<evidence type="ECO:0000256" key="2">
    <source>
        <dbReference type="ARBA" id="ARBA00004286"/>
    </source>
</evidence>
<keyword evidence="4" id="KW-0539">Nucleus</keyword>
<evidence type="ECO:0000256" key="6">
    <source>
        <dbReference type="SAM" id="MobiDB-lite"/>
    </source>
</evidence>
<keyword evidence="3" id="KW-0158">Chromosome</keyword>
<sequence length="704" mass="78306">MAKGSLDKPSDMATAIISRSESIAIIQTCLHGCLGAVLHARNILPEKAFVHKKIELGEPKQNVEMIILKKGPSTRANHLLNWLNDGAFGALRRGELVGFQVCIHADSKRRGQTLETYTFTVQYNTDTDGELLPTSMSLEEINVEELDVIVDDAGKDLHKTLQNITTLCKNMPELPMERYLSMNLFLLPHDESSTSIDGFSMTHRESTVWPYHDEWARQTEAFNTLSASIISTRLKISYMSPSYERREPQYDMEELQDYIKAVSLTEDIDWHLAKISTAEKATQGSGRVTRNAGRPELVPRALRQSLRNGNSPKIQLKHRGQGSVRHQSQILVDTQDAETQIAAAKTAAALNGMARSVDYTQGDTQAASLPLVPPQFTLQEVQIEYNFDSMYHERAPAAVLRTQANELSKEIGGSTRSGQIILCQCGHSKEEGDMLRCSLCHTWQHAHCYGYVSKDDPRRPAEHICYICFVNPRDAARLVRMIDLAISRRAIYQAMRYGIMGKGDFADKLGMDGSIAYPLFEKFKHEGFVIAASGSHKAGFKTSGKPPWVPAADPVFGRVLDEYFNPTKNVESYFKPYNVLPSWIKDKLVIVAAAELPAAATPMADKQKRKRIPVTPASNPDSPLPGTEEPQTRGVTRRGRVYRPAEGFEQASDTEDELPNAKHTRSSAKKVEKGEAPAKGKVINLESLRIIDVGSTSSNLPLKM</sequence>
<reference evidence="8 9" key="1">
    <citation type="journal article" date="2016" name="Sci. Rep.">
        <title>Peltaster fructicola genome reveals evolution from an invasive phytopathogen to an ectophytic parasite.</title>
        <authorList>
            <person name="Xu C."/>
            <person name="Chen H."/>
            <person name="Gleason M.L."/>
            <person name="Xu J.R."/>
            <person name="Liu H."/>
            <person name="Zhang R."/>
            <person name="Sun G."/>
        </authorList>
    </citation>
    <scope>NUCLEOTIDE SEQUENCE [LARGE SCALE GENOMIC DNA]</scope>
    <source>
        <strain evidence="8 9">LNHT1506</strain>
    </source>
</reference>
<dbReference type="Pfam" id="PF02301">
    <property type="entry name" value="HORMA"/>
    <property type="match status" value="1"/>
</dbReference>
<evidence type="ECO:0000259" key="7">
    <source>
        <dbReference type="PROSITE" id="PS50815"/>
    </source>
</evidence>
<dbReference type="Gene3D" id="3.30.900.10">
    <property type="entry name" value="HORMA domain"/>
    <property type="match status" value="1"/>
</dbReference>
<feature type="compositionally biased region" description="Basic and acidic residues" evidence="6">
    <location>
        <begin position="669"/>
        <end position="678"/>
    </location>
</feature>
<dbReference type="OrthoDB" id="1928087at2759"/>
<dbReference type="InterPro" id="IPR051294">
    <property type="entry name" value="HORMA_MeioticProgression"/>
</dbReference>
<dbReference type="PROSITE" id="PS50815">
    <property type="entry name" value="HORMA"/>
    <property type="match status" value="1"/>
</dbReference>
<dbReference type="PANTHER" id="PTHR48225:SF7">
    <property type="entry name" value="MEIOSIS-SPECIFIC PROTEIN HOP1"/>
    <property type="match status" value="1"/>
</dbReference>
<feature type="domain" description="HORMA" evidence="7">
    <location>
        <begin position="20"/>
        <end position="234"/>
    </location>
</feature>
<protein>
    <recommendedName>
        <fullName evidence="7">HORMA domain-containing protein</fullName>
    </recommendedName>
</protein>
<dbReference type="InterPro" id="IPR036570">
    <property type="entry name" value="HORMA_dom_sf"/>
</dbReference>
<comment type="subcellular location">
    <subcellularLocation>
        <location evidence="2">Chromosome</location>
    </subcellularLocation>
    <subcellularLocation>
        <location evidence="1">Nucleus</location>
    </subcellularLocation>
</comment>
<gene>
    <name evidence="8" type="ORF">AMS68_004978</name>
</gene>
<dbReference type="GO" id="GO:0051321">
    <property type="term" value="P:meiotic cell cycle"/>
    <property type="evidence" value="ECO:0007669"/>
    <property type="project" value="UniProtKB-KW"/>
</dbReference>
<dbReference type="InterPro" id="IPR011011">
    <property type="entry name" value="Znf_FYVE_PHD"/>
</dbReference>
<dbReference type="GO" id="GO:0005694">
    <property type="term" value="C:chromosome"/>
    <property type="evidence" value="ECO:0007669"/>
    <property type="project" value="UniProtKB-SubCell"/>
</dbReference>
<organism evidence="8 9">
    <name type="scientific">Peltaster fructicola</name>
    <dbReference type="NCBI Taxonomy" id="286661"/>
    <lineage>
        <taxon>Eukaryota</taxon>
        <taxon>Fungi</taxon>
        <taxon>Dikarya</taxon>
        <taxon>Ascomycota</taxon>
        <taxon>Pezizomycotina</taxon>
        <taxon>Dothideomycetes</taxon>
        <taxon>Dothideomycetes incertae sedis</taxon>
        <taxon>Peltaster</taxon>
    </lineage>
</organism>
<evidence type="ECO:0000256" key="5">
    <source>
        <dbReference type="ARBA" id="ARBA00023254"/>
    </source>
</evidence>
<keyword evidence="5" id="KW-0469">Meiosis</keyword>
<evidence type="ECO:0000313" key="9">
    <source>
        <dbReference type="Proteomes" id="UP000503462"/>
    </source>
</evidence>
<dbReference type="GO" id="GO:0005634">
    <property type="term" value="C:nucleus"/>
    <property type="evidence" value="ECO:0007669"/>
    <property type="project" value="UniProtKB-SubCell"/>
</dbReference>
<proteinExistence type="predicted"/>
<evidence type="ECO:0000256" key="1">
    <source>
        <dbReference type="ARBA" id="ARBA00004123"/>
    </source>
</evidence>
<accession>A0A6H0XXR9</accession>
<evidence type="ECO:0000256" key="4">
    <source>
        <dbReference type="ARBA" id="ARBA00023242"/>
    </source>
</evidence>